<reference evidence="3" key="1">
    <citation type="submission" date="2016-10" db="EMBL/GenBank/DDBJ databases">
        <authorList>
            <person name="Varghese N."/>
            <person name="Submissions S."/>
        </authorList>
    </citation>
    <scope>NUCLEOTIDE SEQUENCE [LARGE SCALE GENOMIC DNA]</scope>
    <source>
        <strain evidence="3">DSM 21620</strain>
    </source>
</reference>
<dbReference type="Proteomes" id="UP000198666">
    <property type="component" value="Unassembled WGS sequence"/>
</dbReference>
<sequence length="244" mass="27334">MKVSIYNEQQPHTLLFLHGGGVGGWMWKKQLAHFSDYKCAVAELEFGTADASIERLANQLLHWVELNTGQGKVALIGFSIGAQIALRMVSKRPELFCFSMLNSPLTIPSTLPKSIIRNAVRCTHPLIKNRSFSALQARALAIPAEDFETYYQQSLQISYLALTKMLEENMQFSIPSEFPNTKTNVLVTVGEKEKSIMKRSAAKLADCHPFCKSLLIANSRHGFPLEHPQLFNLLLRKELAGSPF</sequence>
<evidence type="ECO:0000313" key="2">
    <source>
        <dbReference type="EMBL" id="SDC10036.1"/>
    </source>
</evidence>
<dbReference type="OrthoDB" id="9776853at2"/>
<name>A0A1G6IWA6_9BACI</name>
<dbReference type="InterPro" id="IPR000073">
    <property type="entry name" value="AB_hydrolase_1"/>
</dbReference>
<dbReference type="RefSeq" id="WP_093725436.1">
    <property type="nucleotide sequence ID" value="NZ_FMZB01000001.1"/>
</dbReference>
<dbReference type="InterPro" id="IPR029058">
    <property type="entry name" value="AB_hydrolase_fold"/>
</dbReference>
<accession>A0A1G6IWA6</accession>
<gene>
    <name evidence="2" type="ORF">SAMN05421663_101386</name>
</gene>
<organism evidence="2 3">
    <name type="scientific">Terribacillus halophilus</name>
    <dbReference type="NCBI Taxonomy" id="361279"/>
    <lineage>
        <taxon>Bacteria</taxon>
        <taxon>Bacillati</taxon>
        <taxon>Bacillota</taxon>
        <taxon>Bacilli</taxon>
        <taxon>Bacillales</taxon>
        <taxon>Bacillaceae</taxon>
        <taxon>Terribacillus</taxon>
    </lineage>
</organism>
<dbReference type="Gene3D" id="3.40.50.1820">
    <property type="entry name" value="alpha/beta hydrolase"/>
    <property type="match status" value="1"/>
</dbReference>
<feature type="domain" description="AB hydrolase-1" evidence="1">
    <location>
        <begin position="14"/>
        <end position="231"/>
    </location>
</feature>
<keyword evidence="3" id="KW-1185">Reference proteome</keyword>
<dbReference type="AlphaFoldDB" id="A0A1G6IWA6"/>
<dbReference type="Pfam" id="PF12697">
    <property type="entry name" value="Abhydrolase_6"/>
    <property type="match status" value="1"/>
</dbReference>
<dbReference type="STRING" id="361279.SAMN05421663_101386"/>
<dbReference type="SUPFAM" id="SSF53474">
    <property type="entry name" value="alpha/beta-Hydrolases"/>
    <property type="match status" value="1"/>
</dbReference>
<proteinExistence type="predicted"/>
<evidence type="ECO:0000259" key="1">
    <source>
        <dbReference type="Pfam" id="PF12697"/>
    </source>
</evidence>
<protein>
    <submittedName>
        <fullName evidence="2">Pimeloyl-ACP methyl ester carboxylesterase</fullName>
    </submittedName>
</protein>
<dbReference type="EMBL" id="FMZB01000001">
    <property type="protein sequence ID" value="SDC10036.1"/>
    <property type="molecule type" value="Genomic_DNA"/>
</dbReference>
<evidence type="ECO:0000313" key="3">
    <source>
        <dbReference type="Proteomes" id="UP000198666"/>
    </source>
</evidence>